<reference evidence="2 3" key="1">
    <citation type="submission" date="2019-06" db="EMBL/GenBank/DDBJ databases">
        <title>Whole genome shotgun sequence of Pseudonocardia hydrocarbonoxydans NBRC 14498.</title>
        <authorList>
            <person name="Hosoyama A."/>
            <person name="Uohara A."/>
            <person name="Ohji S."/>
            <person name="Ichikawa N."/>
        </authorList>
    </citation>
    <scope>NUCLEOTIDE SEQUENCE [LARGE SCALE GENOMIC DNA]</scope>
    <source>
        <strain evidence="2 3">NBRC 14498</strain>
    </source>
</reference>
<comment type="caution">
    <text evidence="2">The sequence shown here is derived from an EMBL/GenBank/DDBJ whole genome shotgun (WGS) entry which is preliminary data.</text>
</comment>
<feature type="coiled-coil region" evidence="1">
    <location>
        <begin position="87"/>
        <end position="114"/>
    </location>
</feature>
<protein>
    <recommendedName>
        <fullName evidence="4">PE domain-containing protein</fullName>
    </recommendedName>
</protein>
<organism evidence="2 3">
    <name type="scientific">Pseudonocardia hydrocarbonoxydans</name>
    <dbReference type="NCBI Taxonomy" id="76726"/>
    <lineage>
        <taxon>Bacteria</taxon>
        <taxon>Bacillati</taxon>
        <taxon>Actinomycetota</taxon>
        <taxon>Actinomycetes</taxon>
        <taxon>Pseudonocardiales</taxon>
        <taxon>Pseudonocardiaceae</taxon>
        <taxon>Pseudonocardia</taxon>
    </lineage>
</organism>
<dbReference type="AlphaFoldDB" id="A0A4Y3WKE3"/>
<keyword evidence="3" id="KW-1185">Reference proteome</keyword>
<dbReference type="Proteomes" id="UP000320338">
    <property type="component" value="Unassembled WGS sequence"/>
</dbReference>
<name>A0A4Y3WKE3_9PSEU</name>
<sequence>MLSPTREPAVTEPVVYPPSTLRVDPETLPALRSAIDVTLAELGPHLTEMRTSGHMPEPWLGDSASFETWAFYTDHVMGAPDGPFQALLAYEAQLVAVRDRLVEIQAEYDRTESDTAAVFGSRL</sequence>
<evidence type="ECO:0000313" key="2">
    <source>
        <dbReference type="EMBL" id="GEC19254.1"/>
    </source>
</evidence>
<dbReference type="EMBL" id="BJNG01000014">
    <property type="protein sequence ID" value="GEC19254.1"/>
    <property type="molecule type" value="Genomic_DNA"/>
</dbReference>
<proteinExistence type="predicted"/>
<gene>
    <name evidence="2" type="ORF">PHY01_15370</name>
</gene>
<accession>A0A4Y3WKE3</accession>
<evidence type="ECO:0000256" key="1">
    <source>
        <dbReference type="SAM" id="Coils"/>
    </source>
</evidence>
<evidence type="ECO:0008006" key="4">
    <source>
        <dbReference type="Google" id="ProtNLM"/>
    </source>
</evidence>
<evidence type="ECO:0000313" key="3">
    <source>
        <dbReference type="Proteomes" id="UP000320338"/>
    </source>
</evidence>
<keyword evidence="1" id="KW-0175">Coiled coil</keyword>